<sequence length="115" mass="13267">MKNKYGFIGFISLLGLIGVFNGNKDFYAFITFAIFFKYFFVTRDEMFIENMRKAASWAFFSGQAITVIITLAHTITKTKYDALTMGITLGWSISIIVFCLSTTYFEWKDSRGIER</sequence>
<accession>A0ABS6F4K0</accession>
<keyword evidence="1" id="KW-1133">Transmembrane helix</keyword>
<feature type="transmembrane region" description="Helical" evidence="1">
    <location>
        <begin position="54"/>
        <end position="76"/>
    </location>
</feature>
<feature type="transmembrane region" description="Helical" evidence="1">
    <location>
        <begin position="5"/>
        <end position="20"/>
    </location>
</feature>
<proteinExistence type="predicted"/>
<keyword evidence="1" id="KW-0812">Transmembrane</keyword>
<organism evidence="2 3">
    <name type="scientific">Clostridium simiarum</name>
    <dbReference type="NCBI Taxonomy" id="2841506"/>
    <lineage>
        <taxon>Bacteria</taxon>
        <taxon>Bacillati</taxon>
        <taxon>Bacillota</taxon>
        <taxon>Clostridia</taxon>
        <taxon>Eubacteriales</taxon>
        <taxon>Clostridiaceae</taxon>
        <taxon>Clostridium</taxon>
    </lineage>
</organism>
<dbReference type="RefSeq" id="WP_216457508.1">
    <property type="nucleotide sequence ID" value="NZ_JAHLQL010000005.1"/>
</dbReference>
<keyword evidence="1" id="KW-0472">Membrane</keyword>
<comment type="caution">
    <text evidence="2">The sequence shown here is derived from an EMBL/GenBank/DDBJ whole genome shotgun (WGS) entry which is preliminary data.</text>
</comment>
<name>A0ABS6F4K0_9CLOT</name>
<reference evidence="2 3" key="1">
    <citation type="submission" date="2021-06" db="EMBL/GenBank/DDBJ databases">
        <authorList>
            <person name="Sun Q."/>
            <person name="Li D."/>
        </authorList>
    </citation>
    <scope>NUCLEOTIDE SEQUENCE [LARGE SCALE GENOMIC DNA]</scope>
    <source>
        <strain evidence="2 3">MSJ-4</strain>
    </source>
</reference>
<evidence type="ECO:0000313" key="3">
    <source>
        <dbReference type="Proteomes" id="UP000736583"/>
    </source>
</evidence>
<dbReference type="Proteomes" id="UP000736583">
    <property type="component" value="Unassembled WGS sequence"/>
</dbReference>
<evidence type="ECO:0000313" key="2">
    <source>
        <dbReference type="EMBL" id="MBU5592779.1"/>
    </source>
</evidence>
<protein>
    <submittedName>
        <fullName evidence="2">DUF3796 domain-containing protein</fullName>
    </submittedName>
</protein>
<keyword evidence="3" id="KW-1185">Reference proteome</keyword>
<gene>
    <name evidence="2" type="ORF">KQI89_13585</name>
</gene>
<feature type="transmembrane region" description="Helical" evidence="1">
    <location>
        <begin position="26"/>
        <end position="42"/>
    </location>
</feature>
<dbReference type="EMBL" id="JAHLQL010000005">
    <property type="protein sequence ID" value="MBU5592779.1"/>
    <property type="molecule type" value="Genomic_DNA"/>
</dbReference>
<evidence type="ECO:0000256" key="1">
    <source>
        <dbReference type="SAM" id="Phobius"/>
    </source>
</evidence>
<feature type="transmembrane region" description="Helical" evidence="1">
    <location>
        <begin position="82"/>
        <end position="105"/>
    </location>
</feature>